<feature type="coiled-coil region" evidence="4">
    <location>
        <begin position="251"/>
        <end position="278"/>
    </location>
</feature>
<evidence type="ECO:0000256" key="5">
    <source>
        <dbReference type="SAM" id="MobiDB-lite"/>
    </source>
</evidence>
<gene>
    <name evidence="6" type="ORF">CYMTET_16118</name>
</gene>
<dbReference type="Gene3D" id="3.80.10.10">
    <property type="entry name" value="Ribonuclease Inhibitor"/>
    <property type="match status" value="1"/>
</dbReference>
<dbReference type="Pfam" id="PF13516">
    <property type="entry name" value="LRR_6"/>
    <property type="match status" value="1"/>
</dbReference>
<name>A0AAE0GD79_9CHLO</name>
<dbReference type="GO" id="GO:0019888">
    <property type="term" value="F:protein phosphatase regulator activity"/>
    <property type="evidence" value="ECO:0007669"/>
    <property type="project" value="TreeGrafter"/>
</dbReference>
<reference evidence="6 7" key="1">
    <citation type="journal article" date="2015" name="Genome Biol. Evol.">
        <title>Comparative Genomics of a Bacterivorous Green Alga Reveals Evolutionary Causalities and Consequences of Phago-Mixotrophic Mode of Nutrition.</title>
        <authorList>
            <person name="Burns J.A."/>
            <person name="Paasch A."/>
            <person name="Narechania A."/>
            <person name="Kim E."/>
        </authorList>
    </citation>
    <scope>NUCLEOTIDE SEQUENCE [LARGE SCALE GENOMIC DNA]</scope>
    <source>
        <strain evidence="6 7">PLY_AMNH</strain>
    </source>
</reference>
<keyword evidence="4" id="KW-0175">Coiled coil</keyword>
<feature type="compositionally biased region" description="Basic and acidic residues" evidence="5">
    <location>
        <begin position="181"/>
        <end position="195"/>
    </location>
</feature>
<evidence type="ECO:0000256" key="2">
    <source>
        <dbReference type="ARBA" id="ARBA00006180"/>
    </source>
</evidence>
<dbReference type="SUPFAM" id="SSF52047">
    <property type="entry name" value="RNI-like"/>
    <property type="match status" value="1"/>
</dbReference>
<feature type="compositionally biased region" description="Basic residues" evidence="5">
    <location>
        <begin position="42"/>
        <end position="53"/>
    </location>
</feature>
<dbReference type="PANTHER" id="PTHR12634:SF8">
    <property type="entry name" value="FIERY MOUNTAIN, ISOFORM D"/>
    <property type="match status" value="1"/>
</dbReference>
<dbReference type="Pfam" id="PF04499">
    <property type="entry name" value="SAPS"/>
    <property type="match status" value="1"/>
</dbReference>
<comment type="caution">
    <text evidence="6">The sequence shown here is derived from an EMBL/GenBank/DDBJ whole genome shotgun (WGS) entry which is preliminary data.</text>
</comment>
<accession>A0AAE0GD79</accession>
<feature type="region of interest" description="Disordered" evidence="5">
    <location>
        <begin position="1"/>
        <end position="67"/>
    </location>
</feature>
<dbReference type="Proteomes" id="UP001190700">
    <property type="component" value="Unassembled WGS sequence"/>
</dbReference>
<evidence type="ECO:0000256" key="1">
    <source>
        <dbReference type="ARBA" id="ARBA00004430"/>
    </source>
</evidence>
<keyword evidence="7" id="KW-1185">Reference proteome</keyword>
<comment type="similarity">
    <text evidence="2">Belongs to the SAPS family.</text>
</comment>
<comment type="subcellular location">
    <subcellularLocation>
        <location evidence="1">Cytoplasm</location>
        <location evidence="1">Cytoskeleton</location>
        <location evidence="1">Cilium axoneme</location>
    </subcellularLocation>
</comment>
<keyword evidence="3" id="KW-0131">Cell cycle</keyword>
<evidence type="ECO:0000256" key="4">
    <source>
        <dbReference type="SAM" id="Coils"/>
    </source>
</evidence>
<sequence length="473" mass="51858">MEDQEGQNSSTESEYETDDSEYEKDAALGQLNPADDADGQSKKKKKKKKKKNKKSGDDGNQVQPGSEIHQLEASPEADAKYSNFLQSLQKDTVEPWYSLKGCRINDKRIFKLLDAMKTNQMLTELDLSCNAISDNGAKAIFTAFEKGAVPNLISLQVGGNAFTEVGISALESVKKVRKNLKIDTKPPEPSHEPRVESSAACGDKPVARDVLNDAGSGSAKSRTETESKSSDGATAEPAQDHLEYFDEDSEPVELESAEEALENELKEAELELAINTAADMVKAALEVAGEEEVDVPRLASHIVQIVCTLDEELGQGVIGMNKRLDEMPAIMQQVAARLEEFAAILDLVPIGVPSTFGRKVEPAIGSHRVHTAELLFRVLQVGSTELDQRLASIAVAPKVFKMMLEHPWNNCFHGVAMRVLQTALQSPLSDVWLPLLKGIPRMDARRASQRGTHFQAQSIRHCCGACWKLNHDK</sequence>
<protein>
    <submittedName>
        <fullName evidence="6">Uncharacterized protein</fullName>
    </submittedName>
</protein>
<proteinExistence type="inferred from homology"/>
<feature type="compositionally biased region" description="Acidic residues" evidence="5">
    <location>
        <begin position="13"/>
        <end position="22"/>
    </location>
</feature>
<evidence type="ECO:0000313" key="6">
    <source>
        <dbReference type="EMBL" id="KAK3275768.1"/>
    </source>
</evidence>
<feature type="region of interest" description="Disordered" evidence="5">
    <location>
        <begin position="181"/>
        <end position="237"/>
    </location>
</feature>
<dbReference type="InterPro" id="IPR032675">
    <property type="entry name" value="LRR_dom_sf"/>
</dbReference>
<organism evidence="6 7">
    <name type="scientific">Cymbomonas tetramitiformis</name>
    <dbReference type="NCBI Taxonomy" id="36881"/>
    <lineage>
        <taxon>Eukaryota</taxon>
        <taxon>Viridiplantae</taxon>
        <taxon>Chlorophyta</taxon>
        <taxon>Pyramimonadophyceae</taxon>
        <taxon>Pyramimonadales</taxon>
        <taxon>Pyramimonadaceae</taxon>
        <taxon>Cymbomonas</taxon>
    </lineage>
</organism>
<evidence type="ECO:0000313" key="7">
    <source>
        <dbReference type="Proteomes" id="UP001190700"/>
    </source>
</evidence>
<dbReference type="PANTHER" id="PTHR12634">
    <property type="entry name" value="SIT4 YEAST -ASSOCIATING PROTEIN-RELATED"/>
    <property type="match status" value="1"/>
</dbReference>
<evidence type="ECO:0000256" key="3">
    <source>
        <dbReference type="ARBA" id="ARBA00023306"/>
    </source>
</evidence>
<dbReference type="GO" id="GO:0019903">
    <property type="term" value="F:protein phosphatase binding"/>
    <property type="evidence" value="ECO:0007669"/>
    <property type="project" value="InterPro"/>
</dbReference>
<dbReference type="InterPro" id="IPR007587">
    <property type="entry name" value="SAPS"/>
</dbReference>
<dbReference type="EMBL" id="LGRX02007035">
    <property type="protein sequence ID" value="KAK3275768.1"/>
    <property type="molecule type" value="Genomic_DNA"/>
</dbReference>
<dbReference type="AlphaFoldDB" id="A0AAE0GD79"/>
<dbReference type="GO" id="GO:0005930">
    <property type="term" value="C:axoneme"/>
    <property type="evidence" value="ECO:0007669"/>
    <property type="project" value="UniProtKB-SubCell"/>
</dbReference>
<dbReference type="InterPro" id="IPR001611">
    <property type="entry name" value="Leu-rich_rpt"/>
</dbReference>